<keyword evidence="1" id="KW-0812">Transmembrane</keyword>
<feature type="transmembrane region" description="Helical" evidence="1">
    <location>
        <begin position="7"/>
        <end position="26"/>
    </location>
</feature>
<comment type="caution">
    <text evidence="2">The sequence shown here is derived from an EMBL/GenBank/DDBJ whole genome shotgun (WGS) entry which is preliminary data.</text>
</comment>
<keyword evidence="1" id="KW-0472">Membrane</keyword>
<keyword evidence="1" id="KW-1133">Transmembrane helix</keyword>
<dbReference type="Proteomes" id="UP000323274">
    <property type="component" value="Unassembled WGS sequence"/>
</dbReference>
<dbReference type="RefSeq" id="WP_149333949.1">
    <property type="nucleotide sequence ID" value="NZ_BJJW01000002.1"/>
</dbReference>
<evidence type="ECO:0000313" key="2">
    <source>
        <dbReference type="EMBL" id="GDZ83390.1"/>
    </source>
</evidence>
<organism evidence="2 3">
    <name type="scientific">Leuconostoc citreum</name>
    <dbReference type="NCBI Taxonomy" id="33964"/>
    <lineage>
        <taxon>Bacteria</taxon>
        <taxon>Bacillati</taxon>
        <taxon>Bacillota</taxon>
        <taxon>Bacilli</taxon>
        <taxon>Lactobacillales</taxon>
        <taxon>Lactobacillaceae</taxon>
        <taxon>Leuconostoc</taxon>
    </lineage>
</organism>
<protein>
    <submittedName>
        <fullName evidence="2">Uncharacterized protein</fullName>
    </submittedName>
</protein>
<gene>
    <name evidence="2" type="ORF">LCIT_06320</name>
</gene>
<evidence type="ECO:0000256" key="1">
    <source>
        <dbReference type="SAM" id="Phobius"/>
    </source>
</evidence>
<evidence type="ECO:0000313" key="3">
    <source>
        <dbReference type="Proteomes" id="UP000323274"/>
    </source>
</evidence>
<dbReference type="EMBL" id="BJJW01000002">
    <property type="protein sequence ID" value="GDZ83390.1"/>
    <property type="molecule type" value="Genomic_DNA"/>
</dbReference>
<accession>A0A5A5TXE5</accession>
<sequence>MKQKARTILITVISLSILIALITATIITGNRLYTKIGSVFIGILTTLSAIPDIKKDGKLTWQSSSFLIAGLYFIASPWI</sequence>
<reference evidence="2 3" key="1">
    <citation type="submission" date="2019-04" db="EMBL/GenBank/DDBJ databases">
        <title>A pseudo-fructophilic Leuconostoc citreum strain F192-5 isolated from peel of satsuma mandarin: the first report for isolation and characterization of strain-dependent fructophilic-like characteristics.</title>
        <authorList>
            <person name="Maeno S."/>
            <person name="Tanizawa Y."/>
            <person name="Kajikawa A."/>
            <person name="Kanesaki Y."/>
            <person name="Kubota E."/>
            <person name="Arita M."/>
            <person name="Leon D."/>
            <person name="Endo A."/>
        </authorList>
    </citation>
    <scope>NUCLEOTIDE SEQUENCE [LARGE SCALE GENOMIC DNA]</scope>
    <source>
        <strain evidence="2 3">F192-5</strain>
    </source>
</reference>
<dbReference type="AlphaFoldDB" id="A0A5A5TXE5"/>
<proteinExistence type="predicted"/>
<name>A0A5A5TXE5_LEUCI</name>